<dbReference type="InterPro" id="IPR002196">
    <property type="entry name" value="Glyco_hydro_24"/>
</dbReference>
<protein>
    <recommendedName>
        <fullName evidence="3">Lysozyme</fullName>
        <ecNumber evidence="3">3.2.1.17</ecNumber>
    </recommendedName>
</protein>
<dbReference type="GO" id="GO:0031640">
    <property type="term" value="P:killing of cells of another organism"/>
    <property type="evidence" value="ECO:0007669"/>
    <property type="project" value="UniProtKB-KW"/>
</dbReference>
<dbReference type="InterPro" id="IPR023346">
    <property type="entry name" value="Lysozyme-like_dom_sf"/>
</dbReference>
<dbReference type="Gene3D" id="1.10.530.40">
    <property type="match status" value="1"/>
</dbReference>
<reference evidence="4 5" key="1">
    <citation type="submission" date="2020-08" db="EMBL/GenBank/DDBJ databases">
        <title>Genomic Encyclopedia of Type Strains, Phase IV (KMG-V): Genome sequencing to study the core and pangenomes of soil and plant-associated prokaryotes.</title>
        <authorList>
            <person name="Whitman W."/>
        </authorList>
    </citation>
    <scope>NUCLEOTIDE SEQUENCE [LARGE SCALE GENOMIC DNA]</scope>
    <source>
        <strain evidence="4 5">SEMIA 4034</strain>
    </source>
</reference>
<name>A0A7W8UMK9_9HYPH</name>
<accession>A0A7W8UMK9</accession>
<evidence type="ECO:0000256" key="2">
    <source>
        <dbReference type="ARBA" id="ARBA00022638"/>
    </source>
</evidence>
<proteinExistence type="inferred from homology"/>
<dbReference type="GO" id="GO:0009253">
    <property type="term" value="P:peptidoglycan catabolic process"/>
    <property type="evidence" value="ECO:0007669"/>
    <property type="project" value="InterPro"/>
</dbReference>
<keyword evidence="2 3" id="KW-0081">Bacteriolytic enzyme</keyword>
<dbReference type="GO" id="GO:0016998">
    <property type="term" value="P:cell wall macromolecule catabolic process"/>
    <property type="evidence" value="ECO:0007669"/>
    <property type="project" value="InterPro"/>
</dbReference>
<comment type="similarity">
    <text evidence="3">Belongs to the glycosyl hydrolase 24 family.</text>
</comment>
<dbReference type="EC" id="3.2.1.17" evidence="3"/>
<keyword evidence="1 3" id="KW-0929">Antimicrobial</keyword>
<evidence type="ECO:0000256" key="3">
    <source>
        <dbReference type="RuleBase" id="RU003788"/>
    </source>
</evidence>
<keyword evidence="3" id="KW-0326">Glycosidase</keyword>
<dbReference type="GO" id="GO:0003796">
    <property type="term" value="F:lysozyme activity"/>
    <property type="evidence" value="ECO:0007669"/>
    <property type="project" value="UniProtKB-EC"/>
</dbReference>
<evidence type="ECO:0000313" key="4">
    <source>
        <dbReference type="EMBL" id="MBB5560668.1"/>
    </source>
</evidence>
<dbReference type="AlphaFoldDB" id="A0A7W8UMK9"/>
<dbReference type="InterPro" id="IPR023347">
    <property type="entry name" value="Lysozyme_dom_sf"/>
</dbReference>
<evidence type="ECO:0000313" key="5">
    <source>
        <dbReference type="Proteomes" id="UP000528824"/>
    </source>
</evidence>
<sequence>MRNKLKPTKRGLAAIAAIVSVAVGGYVTMPSGSKVHDDVALASTYLVEPWEGEVLKAYLDRLARPPVWTICAGDTNDVKPGMIETPKGCEKRLQVKLETVYRPALVKCVVRFNDQPLAWRSMMNSLAWNIGTGGACGSTAARIVNDAMRLGKVPDYVASCEAATAFNKAGGRIYIGLVKRREMGDATRIGEGELCRSGV</sequence>
<dbReference type="RefSeq" id="WP_246720371.1">
    <property type="nucleotide sequence ID" value="NZ_JACHBB010000004.1"/>
</dbReference>
<dbReference type="InterPro" id="IPR051018">
    <property type="entry name" value="Bacteriophage_GH24"/>
</dbReference>
<organism evidence="4 5">
    <name type="scientific">Rhizobium lentis</name>
    <dbReference type="NCBI Taxonomy" id="1138194"/>
    <lineage>
        <taxon>Bacteria</taxon>
        <taxon>Pseudomonadati</taxon>
        <taxon>Pseudomonadota</taxon>
        <taxon>Alphaproteobacteria</taxon>
        <taxon>Hyphomicrobiales</taxon>
        <taxon>Rhizobiaceae</taxon>
        <taxon>Rhizobium/Agrobacterium group</taxon>
        <taxon>Rhizobium</taxon>
    </lineage>
</organism>
<comment type="catalytic activity">
    <reaction evidence="3">
        <text>Hydrolysis of (1-&gt;4)-beta-linkages between N-acetylmuramic acid and N-acetyl-D-glucosamine residues in a peptidoglycan and between N-acetyl-D-glucosamine residues in chitodextrins.</text>
        <dbReference type="EC" id="3.2.1.17"/>
    </reaction>
</comment>
<evidence type="ECO:0000256" key="1">
    <source>
        <dbReference type="ARBA" id="ARBA00022529"/>
    </source>
</evidence>
<gene>
    <name evidence="4" type="ORF">GGI59_002330</name>
</gene>
<dbReference type="SUPFAM" id="SSF53955">
    <property type="entry name" value="Lysozyme-like"/>
    <property type="match status" value="1"/>
</dbReference>
<keyword evidence="3" id="KW-0378">Hydrolase</keyword>
<dbReference type="Pfam" id="PF00959">
    <property type="entry name" value="Phage_lysozyme"/>
    <property type="match status" value="1"/>
</dbReference>
<dbReference type="PANTHER" id="PTHR38107">
    <property type="match status" value="1"/>
</dbReference>
<comment type="caution">
    <text evidence="4">The sequence shown here is derived from an EMBL/GenBank/DDBJ whole genome shotgun (WGS) entry which is preliminary data.</text>
</comment>
<dbReference type="Proteomes" id="UP000528824">
    <property type="component" value="Unassembled WGS sequence"/>
</dbReference>
<dbReference type="PANTHER" id="PTHR38107:SF3">
    <property type="entry name" value="LYSOZYME RRRD-RELATED"/>
    <property type="match status" value="1"/>
</dbReference>
<dbReference type="EMBL" id="JACHBC010000004">
    <property type="protein sequence ID" value="MBB5560668.1"/>
    <property type="molecule type" value="Genomic_DNA"/>
</dbReference>
<dbReference type="CDD" id="cd16900">
    <property type="entry name" value="endolysin_R21-like"/>
    <property type="match status" value="1"/>
</dbReference>
<keyword evidence="5" id="KW-1185">Reference proteome</keyword>
<dbReference type="GO" id="GO:0042742">
    <property type="term" value="P:defense response to bacterium"/>
    <property type="evidence" value="ECO:0007669"/>
    <property type="project" value="UniProtKB-KW"/>
</dbReference>